<keyword evidence="1" id="KW-0472">Membrane</keyword>
<keyword evidence="3" id="KW-1185">Reference proteome</keyword>
<dbReference type="InterPro" id="IPR046304">
    <property type="entry name" value="DUF6419"/>
</dbReference>
<evidence type="ECO:0000313" key="2">
    <source>
        <dbReference type="EMBL" id="MEI4551726.1"/>
    </source>
</evidence>
<feature type="transmembrane region" description="Helical" evidence="1">
    <location>
        <begin position="30"/>
        <end position="63"/>
    </location>
</feature>
<organism evidence="2 3">
    <name type="scientific">Pseudoalteromonas spongiae</name>
    <dbReference type="NCBI Taxonomy" id="298657"/>
    <lineage>
        <taxon>Bacteria</taxon>
        <taxon>Pseudomonadati</taxon>
        <taxon>Pseudomonadota</taxon>
        <taxon>Gammaproteobacteria</taxon>
        <taxon>Alteromonadales</taxon>
        <taxon>Pseudoalteromonadaceae</taxon>
        <taxon>Pseudoalteromonas</taxon>
    </lineage>
</organism>
<comment type="caution">
    <text evidence="2">The sequence shown here is derived from an EMBL/GenBank/DDBJ whole genome shotgun (WGS) entry which is preliminary data.</text>
</comment>
<keyword evidence="1" id="KW-1133">Transmembrane helix</keyword>
<dbReference type="Pfam" id="PF19983">
    <property type="entry name" value="DUF6419"/>
    <property type="match status" value="1"/>
</dbReference>
<dbReference type="Proteomes" id="UP001382455">
    <property type="component" value="Unassembled WGS sequence"/>
</dbReference>
<protein>
    <submittedName>
        <fullName evidence="2">DUF6419 family natural product biosynthesis protein</fullName>
    </submittedName>
</protein>
<name>A0ABU8EZR9_9GAMM</name>
<gene>
    <name evidence="2" type="ORF">WAE96_18765</name>
</gene>
<dbReference type="EMBL" id="JBAWKS010000002">
    <property type="protein sequence ID" value="MEI4551726.1"/>
    <property type="molecule type" value="Genomic_DNA"/>
</dbReference>
<evidence type="ECO:0000256" key="1">
    <source>
        <dbReference type="SAM" id="Phobius"/>
    </source>
</evidence>
<proteinExistence type="predicted"/>
<sequence>MYKIVIGLVIALSLVVGVIAAAAFTPALGFTFLFLIFAGVIGYQGYLLSALMLVFINTLAILASPGIANATLSSLAMLAGIFSVAFGGVMLGVKKQLALASS</sequence>
<evidence type="ECO:0000313" key="3">
    <source>
        <dbReference type="Proteomes" id="UP001382455"/>
    </source>
</evidence>
<keyword evidence="1" id="KW-0812">Transmembrane</keyword>
<dbReference type="RefSeq" id="WP_336436659.1">
    <property type="nucleotide sequence ID" value="NZ_JBAWKS010000002.1"/>
</dbReference>
<reference evidence="2 3" key="1">
    <citation type="submission" date="2023-12" db="EMBL/GenBank/DDBJ databases">
        <title>Friends and Foes: Symbiotic and Algicidal bacterial influence on Karenia brevis blooms.</title>
        <authorList>
            <person name="Fei C."/>
            <person name="Mohamed A.R."/>
            <person name="Booker A."/>
            <person name="Arshad M."/>
            <person name="Klass S."/>
            <person name="Ahn S."/>
            <person name="Gilbert P.M."/>
            <person name="Heil C.A."/>
            <person name="Martinez J.M."/>
            <person name="Amin S.A."/>
        </authorList>
    </citation>
    <scope>NUCLEOTIDE SEQUENCE [LARGE SCALE GENOMIC DNA]</scope>
    <source>
        <strain evidence="2 3">CE15</strain>
    </source>
</reference>
<feature type="transmembrane region" description="Helical" evidence="1">
    <location>
        <begin position="75"/>
        <end position="93"/>
    </location>
</feature>
<accession>A0ABU8EZR9</accession>